<dbReference type="SUPFAM" id="SSF53335">
    <property type="entry name" value="S-adenosyl-L-methionine-dependent methyltransferases"/>
    <property type="match status" value="1"/>
</dbReference>
<dbReference type="GeneID" id="110978323"/>
<reference evidence="3 4" key="1">
    <citation type="submission" date="2025-04" db="UniProtKB">
        <authorList>
            <consortium name="RefSeq"/>
        </authorList>
    </citation>
    <scope>IDENTIFICATION</scope>
</reference>
<protein>
    <submittedName>
        <fullName evidence="3 4">Uncharacterized protein LOC110978323</fullName>
    </submittedName>
</protein>
<dbReference type="OMA" id="EWINNDY"/>
<dbReference type="GO" id="GO:0008757">
    <property type="term" value="F:S-adenosylmethionine-dependent methyltransferase activity"/>
    <property type="evidence" value="ECO:0007669"/>
    <property type="project" value="InterPro"/>
</dbReference>
<accession>A0A8B7Y8Q0</accession>
<organism evidence="2 4">
    <name type="scientific">Acanthaster planci</name>
    <name type="common">Crown-of-thorns starfish</name>
    <dbReference type="NCBI Taxonomy" id="133434"/>
    <lineage>
        <taxon>Eukaryota</taxon>
        <taxon>Metazoa</taxon>
        <taxon>Echinodermata</taxon>
        <taxon>Eleutherozoa</taxon>
        <taxon>Asterozoa</taxon>
        <taxon>Asteroidea</taxon>
        <taxon>Valvatacea</taxon>
        <taxon>Valvatida</taxon>
        <taxon>Acanthasteridae</taxon>
        <taxon>Acanthaster</taxon>
    </lineage>
</organism>
<dbReference type="InterPro" id="IPR029063">
    <property type="entry name" value="SAM-dependent_MTases_sf"/>
</dbReference>
<dbReference type="Gene3D" id="3.40.50.150">
    <property type="entry name" value="Vaccinia Virus protein VP39"/>
    <property type="match status" value="1"/>
</dbReference>
<dbReference type="RefSeq" id="XP_022088927.1">
    <property type="nucleotide sequence ID" value="XM_022233235.1"/>
</dbReference>
<evidence type="ECO:0000313" key="4">
    <source>
        <dbReference type="RefSeq" id="XP_022088927.1"/>
    </source>
</evidence>
<evidence type="ECO:0000313" key="2">
    <source>
        <dbReference type="Proteomes" id="UP000694845"/>
    </source>
</evidence>
<evidence type="ECO:0000259" key="1">
    <source>
        <dbReference type="Pfam" id="PF08241"/>
    </source>
</evidence>
<dbReference type="OrthoDB" id="10039245at2759"/>
<evidence type="ECO:0000313" key="3">
    <source>
        <dbReference type="RefSeq" id="XP_022088926.1"/>
    </source>
</evidence>
<feature type="domain" description="Methyltransferase type 11" evidence="1">
    <location>
        <begin position="79"/>
        <end position="173"/>
    </location>
</feature>
<gene>
    <name evidence="3 4" type="primary">LOC110978323</name>
</gene>
<dbReference type="RefSeq" id="XP_022088926.1">
    <property type="nucleotide sequence ID" value="XM_022233234.1"/>
</dbReference>
<keyword evidence="2" id="KW-1185">Reference proteome</keyword>
<sequence length="234" mass="26897">MADIDMERIERELAERREICRKKESVPPKEFQKMMQDMYANWIENNNYEKDMVVLGFLSHIAVAETVSTFLPDSDSRLLDCASGTGLLGEELKNRGYRHIDALDASKESLDLSRGKQAYSNYFCDFIGPNRLPIEDDTYDGIGISAAFGNTHVRPDCFSELLRITKPGGYIIFNVREENFILDDCMNNGKLDDVIHKMAADRSVAYLEKKRHIYMQCEHNGKTEYCFVIVLRVI</sequence>
<dbReference type="Pfam" id="PF08241">
    <property type="entry name" value="Methyltransf_11"/>
    <property type="match status" value="1"/>
</dbReference>
<proteinExistence type="predicted"/>
<dbReference type="Proteomes" id="UP000694845">
    <property type="component" value="Unplaced"/>
</dbReference>
<dbReference type="AlphaFoldDB" id="A0A8B7Y8Q0"/>
<dbReference type="KEGG" id="aplc:110978323"/>
<dbReference type="PANTHER" id="PTHR43591:SF101">
    <property type="entry name" value="METHYLTRANSFERASE-LIKE PROTEIN 27"/>
    <property type="match status" value="1"/>
</dbReference>
<dbReference type="PANTHER" id="PTHR43591">
    <property type="entry name" value="METHYLTRANSFERASE"/>
    <property type="match status" value="1"/>
</dbReference>
<dbReference type="CDD" id="cd02440">
    <property type="entry name" value="AdoMet_MTases"/>
    <property type="match status" value="1"/>
</dbReference>
<dbReference type="InterPro" id="IPR013216">
    <property type="entry name" value="Methyltransf_11"/>
</dbReference>
<name>A0A8B7Y8Q0_ACAPL</name>